<protein>
    <submittedName>
        <fullName evidence="2">Uncharacterized protein</fullName>
    </submittedName>
</protein>
<dbReference type="OrthoDB" id="2368676at2759"/>
<keyword evidence="3" id="KW-1185">Reference proteome</keyword>
<evidence type="ECO:0000256" key="1">
    <source>
        <dbReference type="SAM" id="Phobius"/>
    </source>
</evidence>
<reference evidence="2 3" key="1">
    <citation type="submission" date="2018-06" db="EMBL/GenBank/DDBJ databases">
        <title>Comparative genomics reveals the genomic features of Rhizophagus irregularis, R. cerebriforme, R. diaphanum and Gigaspora rosea, and their symbiotic lifestyle signature.</title>
        <authorList>
            <person name="Morin E."/>
            <person name="San Clemente H."/>
            <person name="Chen E.C.H."/>
            <person name="De La Providencia I."/>
            <person name="Hainaut M."/>
            <person name="Kuo A."/>
            <person name="Kohler A."/>
            <person name="Murat C."/>
            <person name="Tang N."/>
            <person name="Roy S."/>
            <person name="Loubradou J."/>
            <person name="Henrissat B."/>
            <person name="Grigoriev I.V."/>
            <person name="Corradi N."/>
            <person name="Roux C."/>
            <person name="Martin F.M."/>
        </authorList>
    </citation>
    <scope>NUCLEOTIDE SEQUENCE [LARGE SCALE GENOMIC DNA]</scope>
    <source>
        <strain evidence="2 3">DAOM 194757</strain>
    </source>
</reference>
<organism evidence="2 3">
    <name type="scientific">Gigaspora rosea</name>
    <dbReference type="NCBI Taxonomy" id="44941"/>
    <lineage>
        <taxon>Eukaryota</taxon>
        <taxon>Fungi</taxon>
        <taxon>Fungi incertae sedis</taxon>
        <taxon>Mucoromycota</taxon>
        <taxon>Glomeromycotina</taxon>
        <taxon>Glomeromycetes</taxon>
        <taxon>Diversisporales</taxon>
        <taxon>Gigasporaceae</taxon>
        <taxon>Gigaspora</taxon>
    </lineage>
</organism>
<gene>
    <name evidence="2" type="ORF">C2G38_2159608</name>
</gene>
<keyword evidence="1" id="KW-0812">Transmembrane</keyword>
<evidence type="ECO:0000313" key="3">
    <source>
        <dbReference type="Proteomes" id="UP000266673"/>
    </source>
</evidence>
<accession>A0A397W8X0</accession>
<feature type="transmembrane region" description="Helical" evidence="1">
    <location>
        <begin position="99"/>
        <end position="118"/>
    </location>
</feature>
<evidence type="ECO:0000313" key="2">
    <source>
        <dbReference type="EMBL" id="RIB27836.1"/>
    </source>
</evidence>
<comment type="caution">
    <text evidence="2">The sequence shown here is derived from an EMBL/GenBank/DDBJ whole genome shotgun (WGS) entry which is preliminary data.</text>
</comment>
<sequence>MNFLQIKTVFFHVPVEGVKKRHVTSTLKSIYPKNTILRIENDYLFKFSTKQYDDINNTIELVFEKYDPNLEPLPQIELSSDLDGLHQNYCKIIMKTLKVYTVISLLILSFNLIIFSSIHRLLEWINPPAVSLESRYIYKYVYHPLDTVLDGLLQHFHLHGPEHSTKCIVECKSWHHQTPFEVLLSTYNQAREYFNDIGDKEENIVSEEIIIKGNETTCLWPSGSSEPYYGYVQPGITYVRVYPQEVDAAIAYMYRGYLLYLLMYEVKLPNASSCSVYNKLIRSLNDAINDFIIFFSKTAKIITYDLKLLFSKIRWVGLFVFDGQI</sequence>
<dbReference type="Proteomes" id="UP000266673">
    <property type="component" value="Unassembled WGS sequence"/>
</dbReference>
<dbReference type="AlphaFoldDB" id="A0A397W8X0"/>
<name>A0A397W8X0_9GLOM</name>
<keyword evidence="1" id="KW-1133">Transmembrane helix</keyword>
<keyword evidence="1" id="KW-0472">Membrane</keyword>
<proteinExistence type="predicted"/>
<dbReference type="EMBL" id="QKWP01000086">
    <property type="protein sequence ID" value="RIB27836.1"/>
    <property type="molecule type" value="Genomic_DNA"/>
</dbReference>